<proteinExistence type="predicted"/>
<reference evidence="1" key="1">
    <citation type="submission" date="2021-10" db="EMBL/GenBank/DDBJ databases">
        <title>Streptomyces nigrumlapis sp.nov.,an antimicrobial producing actinobacterium isolated from Black Gobi rocks.</title>
        <authorList>
            <person name="Wen Y."/>
            <person name="Zhang W."/>
            <person name="Liu X.G."/>
        </authorList>
    </citation>
    <scope>NUCLEOTIDE SEQUENCE</scope>
    <source>
        <strain evidence="1">ST13-2-2</strain>
    </source>
</reference>
<dbReference type="RefSeq" id="WP_248867116.1">
    <property type="nucleotide sequence ID" value="NZ_CP086322.1"/>
</dbReference>
<organism evidence="1 2">
    <name type="scientific">Streptomyces halobius</name>
    <dbReference type="NCBI Taxonomy" id="2879846"/>
    <lineage>
        <taxon>Bacteria</taxon>
        <taxon>Bacillati</taxon>
        <taxon>Actinomycetota</taxon>
        <taxon>Actinomycetes</taxon>
        <taxon>Kitasatosporales</taxon>
        <taxon>Streptomycetaceae</taxon>
        <taxon>Streptomyces</taxon>
    </lineage>
</organism>
<name>A0ABY4MFE2_9ACTN</name>
<evidence type="ECO:0000313" key="2">
    <source>
        <dbReference type="Proteomes" id="UP000830115"/>
    </source>
</evidence>
<accession>A0ABY4MFE2</accession>
<dbReference type="Proteomes" id="UP000830115">
    <property type="component" value="Chromosome"/>
</dbReference>
<sequence length="45" mass="4947">MHRVWNSGRQYAMRIPEFTPHETLPTAAPPVRLAALISSATGRSA</sequence>
<evidence type="ECO:0000313" key="1">
    <source>
        <dbReference type="EMBL" id="UQA96213.1"/>
    </source>
</evidence>
<gene>
    <name evidence="1" type="ORF">K9S39_33910</name>
</gene>
<protein>
    <submittedName>
        <fullName evidence="1">Uncharacterized protein</fullName>
    </submittedName>
</protein>
<dbReference type="EMBL" id="CP086322">
    <property type="protein sequence ID" value="UQA96213.1"/>
    <property type="molecule type" value="Genomic_DNA"/>
</dbReference>
<keyword evidence="2" id="KW-1185">Reference proteome</keyword>